<protein>
    <recommendedName>
        <fullName evidence="3">Nucleotidyltransferase domain-containing protein</fullName>
    </recommendedName>
</protein>
<name>A0ABS8ZVQ6_9PSEU</name>
<accession>A0ABS8ZVQ6</accession>
<dbReference type="SUPFAM" id="SSF81301">
    <property type="entry name" value="Nucleotidyltransferase"/>
    <property type="match status" value="1"/>
</dbReference>
<proteinExistence type="predicted"/>
<comment type="caution">
    <text evidence="1">The sequence shown here is derived from an EMBL/GenBank/DDBJ whole genome shotgun (WGS) entry which is preliminary data.</text>
</comment>
<evidence type="ECO:0008006" key="3">
    <source>
        <dbReference type="Google" id="ProtNLM"/>
    </source>
</evidence>
<dbReference type="Gene3D" id="3.30.460.10">
    <property type="entry name" value="Beta Polymerase, domain 2"/>
    <property type="match status" value="1"/>
</dbReference>
<dbReference type="RefSeq" id="WP_233734539.1">
    <property type="nucleotide sequence ID" value="NZ_JAJVCN010000005.1"/>
</dbReference>
<dbReference type="InterPro" id="IPR043519">
    <property type="entry name" value="NT_sf"/>
</dbReference>
<sequence length="289" mass="31696">MSHAVLDELARVNRPDQFGLLERASELFTASPAVTHLLVRGSLASGTADRLSDVDFVVGVDDRSFPEFISVLDALMSADLGGILPGWRDTIVGDMGGLGYVYLVGWAGHLQQMDLYVVPASKVDRVHEHTEAQPIFVRDADATYEPDTRVAPFVARTLAEPRSCAELLIETLVVGYLIRKRITRGQEFIAYSEAYLFNTAAKNLVKTALAPTSRYYGWYQLREEVGSTPIGKECLRDLAALISAPAIPTTTTLADALERVLAIATRAAPEAVDSLRTAIDAYRYYLELT</sequence>
<evidence type="ECO:0000313" key="1">
    <source>
        <dbReference type="EMBL" id="MCE7011781.1"/>
    </source>
</evidence>
<dbReference type="Proteomes" id="UP001521150">
    <property type="component" value="Unassembled WGS sequence"/>
</dbReference>
<gene>
    <name evidence="1" type="ORF">LWC34_54555</name>
</gene>
<reference evidence="1 2" key="1">
    <citation type="submission" date="2021-12" db="EMBL/GenBank/DDBJ databases">
        <title>Genome sequence of Kibdelosporangium philippinense ATCC 49844.</title>
        <authorList>
            <person name="Fedorov E.A."/>
            <person name="Omeragic M."/>
            <person name="Shalygina K.F."/>
            <person name="Maclea K.S."/>
        </authorList>
    </citation>
    <scope>NUCLEOTIDE SEQUENCE [LARGE SCALE GENOMIC DNA]</scope>
    <source>
        <strain evidence="1 2">ATCC 49844</strain>
    </source>
</reference>
<dbReference type="EMBL" id="JAJVCN010000005">
    <property type="protein sequence ID" value="MCE7011781.1"/>
    <property type="molecule type" value="Genomic_DNA"/>
</dbReference>
<evidence type="ECO:0000313" key="2">
    <source>
        <dbReference type="Proteomes" id="UP001521150"/>
    </source>
</evidence>
<organism evidence="1 2">
    <name type="scientific">Kibdelosporangium philippinense</name>
    <dbReference type="NCBI Taxonomy" id="211113"/>
    <lineage>
        <taxon>Bacteria</taxon>
        <taxon>Bacillati</taxon>
        <taxon>Actinomycetota</taxon>
        <taxon>Actinomycetes</taxon>
        <taxon>Pseudonocardiales</taxon>
        <taxon>Pseudonocardiaceae</taxon>
        <taxon>Kibdelosporangium</taxon>
    </lineage>
</organism>
<keyword evidence="2" id="KW-1185">Reference proteome</keyword>